<evidence type="ECO:0000256" key="9">
    <source>
        <dbReference type="ARBA" id="ARBA00047942"/>
    </source>
</evidence>
<evidence type="ECO:0000256" key="1">
    <source>
        <dbReference type="ARBA" id="ARBA00006594"/>
    </source>
</evidence>
<dbReference type="AlphaFoldDB" id="A0A2A2GDW1"/>
<dbReference type="OrthoDB" id="9814572at2"/>
<dbReference type="SUPFAM" id="SSF55874">
    <property type="entry name" value="ATPase domain of HSP90 chaperone/DNA topoisomerase II/histidine kinase"/>
    <property type="match status" value="1"/>
</dbReference>
<dbReference type="InterPro" id="IPR002052">
    <property type="entry name" value="DNA_methylase_N6_adenine_CS"/>
</dbReference>
<evidence type="ECO:0000256" key="2">
    <source>
        <dbReference type="ARBA" id="ARBA00010923"/>
    </source>
</evidence>
<keyword evidence="7" id="KW-0680">Restriction system</keyword>
<evidence type="ECO:0000313" key="11">
    <source>
        <dbReference type="EMBL" id="PAU95380.1"/>
    </source>
</evidence>
<comment type="catalytic activity">
    <reaction evidence="9">
        <text>a 2'-deoxyadenosine in DNA + S-adenosyl-L-methionine = an N(6)-methyl-2'-deoxyadenosine in DNA + S-adenosyl-L-homocysteine + H(+)</text>
        <dbReference type="Rhea" id="RHEA:15197"/>
        <dbReference type="Rhea" id="RHEA-COMP:12418"/>
        <dbReference type="Rhea" id="RHEA-COMP:12419"/>
        <dbReference type="ChEBI" id="CHEBI:15378"/>
        <dbReference type="ChEBI" id="CHEBI:57856"/>
        <dbReference type="ChEBI" id="CHEBI:59789"/>
        <dbReference type="ChEBI" id="CHEBI:90615"/>
        <dbReference type="ChEBI" id="CHEBI:90616"/>
        <dbReference type="EC" id="2.1.1.72"/>
    </reaction>
</comment>
<evidence type="ECO:0000259" key="10">
    <source>
        <dbReference type="SMART" id="SM00387"/>
    </source>
</evidence>
<proteinExistence type="inferred from homology"/>
<name>A0A2A2GDW1_9BACT</name>
<evidence type="ECO:0000256" key="3">
    <source>
        <dbReference type="ARBA" id="ARBA00011900"/>
    </source>
</evidence>
<dbReference type="GO" id="GO:0009007">
    <property type="term" value="F:site-specific DNA-methyltransferase (adenine-specific) activity"/>
    <property type="evidence" value="ECO:0007669"/>
    <property type="project" value="UniProtKB-EC"/>
</dbReference>
<dbReference type="InterPro" id="IPR003594">
    <property type="entry name" value="HATPase_dom"/>
</dbReference>
<keyword evidence="4" id="KW-0489">Methyltransferase</keyword>
<comment type="similarity">
    <text evidence="1">Belongs to the N(4)/N(6)-methyltransferase family.</text>
</comment>
<keyword evidence="8" id="KW-0238">DNA-binding</keyword>
<dbReference type="GO" id="GO:0009307">
    <property type="term" value="P:DNA restriction-modification system"/>
    <property type="evidence" value="ECO:0007669"/>
    <property type="project" value="UniProtKB-KW"/>
</dbReference>
<dbReference type="GO" id="GO:0003677">
    <property type="term" value="F:DNA binding"/>
    <property type="evidence" value="ECO:0007669"/>
    <property type="project" value="UniProtKB-KW"/>
</dbReference>
<dbReference type="Pfam" id="PF02518">
    <property type="entry name" value="HATPase_c"/>
    <property type="match status" value="1"/>
</dbReference>
<evidence type="ECO:0000313" key="12">
    <source>
        <dbReference type="Proteomes" id="UP000218831"/>
    </source>
</evidence>
<keyword evidence="12" id="KW-1185">Reference proteome</keyword>
<dbReference type="InterPro" id="IPR000055">
    <property type="entry name" value="Restrct_endonuc_typeI_TRD"/>
</dbReference>
<dbReference type="PRINTS" id="PR00507">
    <property type="entry name" value="N12N6MTFRASE"/>
</dbReference>
<dbReference type="PANTHER" id="PTHR42933:SF4">
    <property type="entry name" value="TYPE I RESTRICTION ENZYME ECOKI METHYLASE SUBUNIT"/>
    <property type="match status" value="1"/>
</dbReference>
<dbReference type="EC" id="2.1.1.72" evidence="3"/>
<evidence type="ECO:0000256" key="6">
    <source>
        <dbReference type="ARBA" id="ARBA00022691"/>
    </source>
</evidence>
<dbReference type="InterPro" id="IPR051537">
    <property type="entry name" value="DNA_Adenine_Mtase"/>
</dbReference>
<keyword evidence="5" id="KW-0808">Transferase</keyword>
<evidence type="ECO:0000256" key="7">
    <source>
        <dbReference type="ARBA" id="ARBA00022747"/>
    </source>
</evidence>
<protein>
    <recommendedName>
        <fullName evidence="3">site-specific DNA-methyltransferase (adenine-specific)</fullName>
        <ecNumber evidence="3">2.1.1.72</ecNumber>
    </recommendedName>
</protein>
<keyword evidence="6" id="KW-0949">S-adenosyl-L-methionine</keyword>
<evidence type="ECO:0000256" key="8">
    <source>
        <dbReference type="ARBA" id="ARBA00023125"/>
    </source>
</evidence>
<dbReference type="Pfam" id="PF01420">
    <property type="entry name" value="Methylase_S"/>
    <property type="match status" value="1"/>
</dbReference>
<reference evidence="11 12" key="1">
    <citation type="submission" date="2017-08" db="EMBL/GenBank/DDBJ databases">
        <title>Aliifodinibius alkalisoli sp. nov., isolated from saline alkaline soil.</title>
        <authorList>
            <person name="Liu D."/>
            <person name="Zhang G."/>
        </authorList>
    </citation>
    <scope>NUCLEOTIDE SEQUENCE [LARGE SCALE GENOMIC DNA]</scope>
    <source>
        <strain evidence="11 12">WN023</strain>
    </source>
</reference>
<sequence>MTLADAIGKILDKNERPMSISDLVDIGMYFEQLEVDEVTENDIIECVKENNDQFEIRNGFVSIVGQKYSEEDLSEIIERLRGEFGSEGYDLFIIMLFYFRYNATKEALELKGDSFNYLQRLLNLLKLPNNDLPAHELLEPFEMIFRDYFGKYPKDFADTEPIFEIHKFEVVGDNNLPFKFYNLLSNYDWSLSAVDIKTFDNFLGRIFENLVHRPGHNERYTPNKLSRFVGKLIDNGNYEWVSDLHTSYAELPAQFIKNNSGQSSISIAQTNPRILVLSALRLILLGIDEIKLLDHAFETVDNKYDLLLMNPPWGKLNKSFWKDKPDWKYLENVKSLEELFLLSGLGGLKEDGEAFIIIPNKHLFNGSGLLKNLAKKNNIKSIIYLPKSAFLPYASIETSILVLSKSDDKTPPLFINGRDISNKSLQDALDNILSLYKSKKEERGISRYVTWEEIEQNKFKFGPQTFFNPKVYSESYQRSQDEEILKLSEVSNRLKLPRKEVDGSYPLMNMSNLTDDPADFVLDISKRSTKSEYNSKLMVLDQDAVLIGKVGNNLKPSLFKYEGNPIYIGKNVIVLEPNKDVDPEYLISELNSEFVRNQITKLPKGSTIPNIRIRDLMDVYVRVPSLRKQASLFRDWIKKVAKSRVAEIENISSRLKLVEKDFLSGFKHDFMQILGNVSSGINNISNYIQSLNEKDVISLEEPVAPQFPGEEVKPEETIKGTLDRVQYNVQSAIDFLEVEMDRIVSGVDKSKFQEVELFQFLKDWKQGVNIDDTYSVRIEKSENWPSKGITVSLVPALFKTVLRNLLDNAIKHGFTEDKSDYEFVLTVGLIEESEGFFARLLIANNGKPFPDGYTFEDYLTARTSAGKNRGTGLGGAQIKRIVEELDGIFREPENPMPEEMWPVQFEILMPMIEE</sequence>
<dbReference type="SMART" id="SM00387">
    <property type="entry name" value="HATPase_c"/>
    <property type="match status" value="1"/>
</dbReference>
<dbReference type="PANTHER" id="PTHR42933">
    <property type="entry name" value="SLR6095 PROTEIN"/>
    <property type="match status" value="1"/>
</dbReference>
<evidence type="ECO:0000256" key="5">
    <source>
        <dbReference type="ARBA" id="ARBA00022679"/>
    </source>
</evidence>
<dbReference type="EMBL" id="NSKE01000002">
    <property type="protein sequence ID" value="PAU95380.1"/>
    <property type="molecule type" value="Genomic_DNA"/>
</dbReference>
<dbReference type="GO" id="GO:0008170">
    <property type="term" value="F:N-methyltransferase activity"/>
    <property type="evidence" value="ECO:0007669"/>
    <property type="project" value="InterPro"/>
</dbReference>
<dbReference type="InterPro" id="IPR003356">
    <property type="entry name" value="DNA_methylase_A-5"/>
</dbReference>
<dbReference type="InterPro" id="IPR044946">
    <property type="entry name" value="Restrct_endonuc_typeI_TRD_sf"/>
</dbReference>
<dbReference type="Proteomes" id="UP000218831">
    <property type="component" value="Unassembled WGS sequence"/>
</dbReference>
<dbReference type="Gene3D" id="3.30.565.10">
    <property type="entry name" value="Histidine kinase-like ATPase, C-terminal domain"/>
    <property type="match status" value="1"/>
</dbReference>
<dbReference type="InterPro" id="IPR029063">
    <property type="entry name" value="SAM-dependent_MTases_sf"/>
</dbReference>
<feature type="domain" description="Histidine kinase/HSP90-like ATPase" evidence="10">
    <location>
        <begin position="793"/>
        <end position="913"/>
    </location>
</feature>
<dbReference type="SUPFAM" id="SSF53335">
    <property type="entry name" value="S-adenosyl-L-methionine-dependent methyltransferases"/>
    <property type="match status" value="1"/>
</dbReference>
<gene>
    <name evidence="11" type="ORF">CK503_04075</name>
</gene>
<dbReference type="Pfam" id="PF02384">
    <property type="entry name" value="N6_Mtase"/>
    <property type="match status" value="1"/>
</dbReference>
<dbReference type="PROSITE" id="PS00092">
    <property type="entry name" value="N6_MTASE"/>
    <property type="match status" value="1"/>
</dbReference>
<dbReference type="Gene3D" id="3.90.220.20">
    <property type="entry name" value="DNA methylase specificity domains"/>
    <property type="match status" value="1"/>
</dbReference>
<dbReference type="SUPFAM" id="SSF116734">
    <property type="entry name" value="DNA methylase specificity domain"/>
    <property type="match status" value="1"/>
</dbReference>
<dbReference type="Gene3D" id="3.40.50.150">
    <property type="entry name" value="Vaccinia Virus protein VP39"/>
    <property type="match status" value="1"/>
</dbReference>
<dbReference type="RefSeq" id="WP_095605507.1">
    <property type="nucleotide sequence ID" value="NZ_NSKE01000002.1"/>
</dbReference>
<organism evidence="11 12">
    <name type="scientific">Fodinibius salipaludis</name>
    <dbReference type="NCBI Taxonomy" id="2032627"/>
    <lineage>
        <taxon>Bacteria</taxon>
        <taxon>Pseudomonadati</taxon>
        <taxon>Balneolota</taxon>
        <taxon>Balneolia</taxon>
        <taxon>Balneolales</taxon>
        <taxon>Balneolaceae</taxon>
        <taxon>Fodinibius</taxon>
    </lineage>
</organism>
<comment type="caution">
    <text evidence="11">The sequence shown here is derived from an EMBL/GenBank/DDBJ whole genome shotgun (WGS) entry which is preliminary data.</text>
</comment>
<accession>A0A2A2GDW1</accession>
<dbReference type="GO" id="GO:0032259">
    <property type="term" value="P:methylation"/>
    <property type="evidence" value="ECO:0007669"/>
    <property type="project" value="UniProtKB-KW"/>
</dbReference>
<dbReference type="InterPro" id="IPR036890">
    <property type="entry name" value="HATPase_C_sf"/>
</dbReference>
<evidence type="ECO:0000256" key="4">
    <source>
        <dbReference type="ARBA" id="ARBA00022603"/>
    </source>
</evidence>
<comment type="similarity">
    <text evidence="2">Belongs to the type-I restriction system S methylase family.</text>
</comment>